<accession>A0ABQ9G576</accession>
<comment type="caution">
    <text evidence="2">The sequence shown here is derived from an EMBL/GenBank/DDBJ whole genome shotgun (WGS) entry which is preliminary data.</text>
</comment>
<keyword evidence="3" id="KW-1185">Reference proteome</keyword>
<reference evidence="2 3" key="1">
    <citation type="submission" date="2023-02" db="EMBL/GenBank/DDBJ databases">
        <title>LHISI_Scaffold_Assembly.</title>
        <authorList>
            <person name="Stuart O.P."/>
            <person name="Cleave R."/>
            <person name="Magrath M.J.L."/>
            <person name="Mikheyev A.S."/>
        </authorList>
    </citation>
    <scope>NUCLEOTIDE SEQUENCE [LARGE SCALE GENOMIC DNA]</scope>
    <source>
        <strain evidence="2">Daus_M_001</strain>
        <tissue evidence="2">Leg muscle</tissue>
    </source>
</reference>
<gene>
    <name evidence="2" type="ORF">PR048_032496</name>
</gene>
<evidence type="ECO:0000313" key="3">
    <source>
        <dbReference type="Proteomes" id="UP001159363"/>
    </source>
</evidence>
<dbReference type="EMBL" id="JARBHB010000016">
    <property type="protein sequence ID" value="KAJ8866636.1"/>
    <property type="molecule type" value="Genomic_DNA"/>
</dbReference>
<dbReference type="Proteomes" id="UP001159363">
    <property type="component" value="Chromosome 15"/>
</dbReference>
<evidence type="ECO:0000313" key="2">
    <source>
        <dbReference type="EMBL" id="KAJ8866636.1"/>
    </source>
</evidence>
<sequence length="370" mass="41249">MRVKRGEIGAAQEGKGGSNWTSPRKPVDQRHQNSGLNPPRIEPGSPWWNASSLTAQLHPPSPTPPRDIRYRPRGVVDGENTAHQISSSRSIVVLSVPARSCEPTRVIEVIMEQRRNEGTGKREIPEKTDQRHRPARFPHVKIREWSGRGLNPVRIVGRRQLLRSGSEEWSADTQLRHRGSKLDPRSHLRSTQETVAPFEFRWTGYRDEVHFEPPNLAVPKLDPRSAAIIEESEIQNQGTSLAQHFYTGTKIELDPGSELGSFYIGSGKMLVQPGMSRPYLRLGKIRVMQKPSCGACGASRERLLGDLPFPPSLHSGAAPYSPRFTLIGSQAAQISPLTHYFEIKLALAERDPTPGGAEAGMDTYFCRLQN</sequence>
<organism evidence="2 3">
    <name type="scientific">Dryococelus australis</name>
    <dbReference type="NCBI Taxonomy" id="614101"/>
    <lineage>
        <taxon>Eukaryota</taxon>
        <taxon>Metazoa</taxon>
        <taxon>Ecdysozoa</taxon>
        <taxon>Arthropoda</taxon>
        <taxon>Hexapoda</taxon>
        <taxon>Insecta</taxon>
        <taxon>Pterygota</taxon>
        <taxon>Neoptera</taxon>
        <taxon>Polyneoptera</taxon>
        <taxon>Phasmatodea</taxon>
        <taxon>Verophasmatodea</taxon>
        <taxon>Anareolatae</taxon>
        <taxon>Phasmatidae</taxon>
        <taxon>Eurycanthinae</taxon>
        <taxon>Dryococelus</taxon>
    </lineage>
</organism>
<feature type="region of interest" description="Disordered" evidence="1">
    <location>
        <begin position="1"/>
        <end position="73"/>
    </location>
</feature>
<protein>
    <submittedName>
        <fullName evidence="2">Uncharacterized protein</fullName>
    </submittedName>
</protein>
<name>A0ABQ9G576_9NEOP</name>
<proteinExistence type="predicted"/>
<evidence type="ECO:0000256" key="1">
    <source>
        <dbReference type="SAM" id="MobiDB-lite"/>
    </source>
</evidence>